<dbReference type="GO" id="GO:0005506">
    <property type="term" value="F:iron ion binding"/>
    <property type="evidence" value="ECO:0007669"/>
    <property type="project" value="InterPro"/>
</dbReference>
<evidence type="ECO:0000313" key="14">
    <source>
        <dbReference type="Proteomes" id="UP000655588"/>
    </source>
</evidence>
<dbReference type="PANTHER" id="PTHR24292:SF54">
    <property type="entry name" value="CYP9F3-RELATED"/>
    <property type="match status" value="1"/>
</dbReference>
<evidence type="ECO:0000313" key="13">
    <source>
        <dbReference type="EMBL" id="KAF3419837.1"/>
    </source>
</evidence>
<evidence type="ECO:0000256" key="1">
    <source>
        <dbReference type="ARBA" id="ARBA00001971"/>
    </source>
</evidence>
<dbReference type="GO" id="GO:0005789">
    <property type="term" value="C:endoplasmic reticulum membrane"/>
    <property type="evidence" value="ECO:0007669"/>
    <property type="project" value="UniProtKB-SubCell"/>
</dbReference>
<evidence type="ECO:0000256" key="7">
    <source>
        <dbReference type="ARBA" id="ARBA00022824"/>
    </source>
</evidence>
<accession>A0A833RLX6</accession>
<dbReference type="SUPFAM" id="SSF48264">
    <property type="entry name" value="Cytochrome P450"/>
    <property type="match status" value="1"/>
</dbReference>
<feature type="non-terminal residue" evidence="13">
    <location>
        <position position="1"/>
    </location>
</feature>
<comment type="cofactor">
    <cofactor evidence="1">
        <name>heme</name>
        <dbReference type="ChEBI" id="CHEBI:30413"/>
    </cofactor>
</comment>
<name>A0A833RLX6_9HYME</name>
<dbReference type="InterPro" id="IPR050476">
    <property type="entry name" value="Insect_CytP450_Detox"/>
</dbReference>
<gene>
    <name evidence="13" type="ORF">E2986_12541</name>
</gene>
<reference evidence="13" key="1">
    <citation type="submission" date="2019-11" db="EMBL/GenBank/DDBJ databases">
        <title>The nuclear and mitochondrial genomes of Frieseomelitta varia - a highly eusocial stingless bee (Meliponini) with a permanently sterile worker caste.</title>
        <authorList>
            <person name="Freitas F.C.P."/>
            <person name="Lourenco A.P."/>
            <person name="Nunes F.M.F."/>
            <person name="Paschoal A.R."/>
            <person name="Abreu F.C.P."/>
            <person name="Barbin F.O."/>
            <person name="Bataglia L."/>
            <person name="Cardoso-Junior C.A.M."/>
            <person name="Cervoni M.S."/>
            <person name="Silva S.R."/>
            <person name="Dalarmi F."/>
            <person name="Del Lama M.A."/>
            <person name="Depintor T.S."/>
            <person name="Ferreira K.M."/>
            <person name="Goria P.S."/>
            <person name="Jaskot M.C."/>
            <person name="Lago D.C."/>
            <person name="Luna-Lucena D."/>
            <person name="Moda L.M."/>
            <person name="Nascimento L."/>
            <person name="Pedrino M."/>
            <person name="Rabico F.O."/>
            <person name="Sanches F.C."/>
            <person name="Santos D.E."/>
            <person name="Santos C.G."/>
            <person name="Vieira J."/>
            <person name="Lopes T.F."/>
            <person name="Barchuk A.R."/>
            <person name="Hartfelder K."/>
            <person name="Simoes Z.L.P."/>
            <person name="Bitondi M.M.G."/>
            <person name="Pinheiro D.G."/>
        </authorList>
    </citation>
    <scope>NUCLEOTIDE SEQUENCE</scope>
    <source>
        <strain evidence="13">USP_RPSP 00005682</strain>
        <tissue evidence="13">Whole individual</tissue>
    </source>
</reference>
<keyword evidence="11" id="KW-0503">Monooxygenase</keyword>
<keyword evidence="8" id="KW-0492">Microsome</keyword>
<dbReference type="Proteomes" id="UP000655588">
    <property type="component" value="Unassembled WGS sequence"/>
</dbReference>
<evidence type="ECO:0008006" key="15">
    <source>
        <dbReference type="Google" id="ProtNLM"/>
    </source>
</evidence>
<dbReference type="GO" id="GO:0016705">
    <property type="term" value="F:oxidoreductase activity, acting on paired donors, with incorporation or reduction of molecular oxygen"/>
    <property type="evidence" value="ECO:0007669"/>
    <property type="project" value="InterPro"/>
</dbReference>
<evidence type="ECO:0000256" key="8">
    <source>
        <dbReference type="ARBA" id="ARBA00022848"/>
    </source>
</evidence>
<dbReference type="AlphaFoldDB" id="A0A833RLX6"/>
<dbReference type="InterPro" id="IPR001128">
    <property type="entry name" value="Cyt_P450"/>
</dbReference>
<dbReference type="Gene3D" id="1.10.630.10">
    <property type="entry name" value="Cytochrome P450"/>
    <property type="match status" value="1"/>
</dbReference>
<dbReference type="GO" id="GO:0004497">
    <property type="term" value="F:monooxygenase activity"/>
    <property type="evidence" value="ECO:0007669"/>
    <property type="project" value="UniProtKB-KW"/>
</dbReference>
<keyword evidence="9" id="KW-0560">Oxidoreductase</keyword>
<dbReference type="EMBL" id="WNWW01001082">
    <property type="protein sequence ID" value="KAF3419837.1"/>
    <property type="molecule type" value="Genomic_DNA"/>
</dbReference>
<evidence type="ECO:0000256" key="3">
    <source>
        <dbReference type="ARBA" id="ARBA00004406"/>
    </source>
</evidence>
<evidence type="ECO:0000256" key="11">
    <source>
        <dbReference type="ARBA" id="ARBA00023033"/>
    </source>
</evidence>
<evidence type="ECO:0000256" key="4">
    <source>
        <dbReference type="ARBA" id="ARBA00010617"/>
    </source>
</evidence>
<sequence length="130" mass="15185">MELKEHPEKMGDIKITDNLLAAQAFGFFVAGFETSSTTMTNALYELALNPDIQDKLRQEIDENFARNDGDFKYENVNDMKYLDKVYKETLRKYPPIGVLPRRAVRPYTFRNTKLTIPRRLMVWIPTLAIH</sequence>
<comment type="similarity">
    <text evidence="4">Belongs to the cytochrome P450 family.</text>
</comment>
<protein>
    <recommendedName>
        <fullName evidence="15">Cytochrome P450</fullName>
    </recommendedName>
</protein>
<comment type="caution">
    <text evidence="13">The sequence shown here is derived from an EMBL/GenBank/DDBJ whole genome shotgun (WGS) entry which is preliminary data.</text>
</comment>
<proteinExistence type="inferred from homology"/>
<keyword evidence="5" id="KW-0349">Heme</keyword>
<dbReference type="PANTHER" id="PTHR24292">
    <property type="entry name" value="CYTOCHROME P450"/>
    <property type="match status" value="1"/>
</dbReference>
<keyword evidence="10" id="KW-0408">Iron</keyword>
<keyword evidence="7" id="KW-0256">Endoplasmic reticulum</keyword>
<evidence type="ECO:0000256" key="5">
    <source>
        <dbReference type="ARBA" id="ARBA00022617"/>
    </source>
</evidence>
<evidence type="ECO:0000256" key="6">
    <source>
        <dbReference type="ARBA" id="ARBA00022723"/>
    </source>
</evidence>
<keyword evidence="6" id="KW-0479">Metal-binding</keyword>
<dbReference type="GO" id="GO:0020037">
    <property type="term" value="F:heme binding"/>
    <property type="evidence" value="ECO:0007669"/>
    <property type="project" value="InterPro"/>
</dbReference>
<organism evidence="13 14">
    <name type="scientific">Frieseomelitta varia</name>
    <dbReference type="NCBI Taxonomy" id="561572"/>
    <lineage>
        <taxon>Eukaryota</taxon>
        <taxon>Metazoa</taxon>
        <taxon>Ecdysozoa</taxon>
        <taxon>Arthropoda</taxon>
        <taxon>Hexapoda</taxon>
        <taxon>Insecta</taxon>
        <taxon>Pterygota</taxon>
        <taxon>Neoptera</taxon>
        <taxon>Endopterygota</taxon>
        <taxon>Hymenoptera</taxon>
        <taxon>Apocrita</taxon>
        <taxon>Aculeata</taxon>
        <taxon>Apoidea</taxon>
        <taxon>Anthophila</taxon>
        <taxon>Apidae</taxon>
        <taxon>Frieseomelitta</taxon>
    </lineage>
</organism>
<evidence type="ECO:0000256" key="9">
    <source>
        <dbReference type="ARBA" id="ARBA00023002"/>
    </source>
</evidence>
<dbReference type="Pfam" id="PF00067">
    <property type="entry name" value="p450"/>
    <property type="match status" value="1"/>
</dbReference>
<evidence type="ECO:0000256" key="10">
    <source>
        <dbReference type="ARBA" id="ARBA00023004"/>
    </source>
</evidence>
<dbReference type="InterPro" id="IPR036396">
    <property type="entry name" value="Cyt_P450_sf"/>
</dbReference>
<comment type="subcellular location">
    <subcellularLocation>
        <location evidence="3">Endoplasmic reticulum membrane</location>
        <topology evidence="3">Peripheral membrane protein</topology>
    </subcellularLocation>
    <subcellularLocation>
        <location evidence="2">Microsome membrane</location>
        <topology evidence="2">Peripheral membrane protein</topology>
    </subcellularLocation>
</comment>
<keyword evidence="12" id="KW-0472">Membrane</keyword>
<keyword evidence="14" id="KW-1185">Reference proteome</keyword>
<evidence type="ECO:0000256" key="2">
    <source>
        <dbReference type="ARBA" id="ARBA00004174"/>
    </source>
</evidence>
<evidence type="ECO:0000256" key="12">
    <source>
        <dbReference type="ARBA" id="ARBA00023136"/>
    </source>
</evidence>